<evidence type="ECO:0000256" key="1">
    <source>
        <dbReference type="ARBA" id="ARBA00009986"/>
    </source>
</evidence>
<dbReference type="GO" id="GO:0006081">
    <property type="term" value="P:aldehyde metabolic process"/>
    <property type="evidence" value="ECO:0007669"/>
    <property type="project" value="InterPro"/>
</dbReference>
<dbReference type="PROSITE" id="PS00070">
    <property type="entry name" value="ALDEHYDE_DEHYDR_CYS"/>
    <property type="match status" value="1"/>
</dbReference>
<keyword evidence="10" id="KW-1185">Reference proteome</keyword>
<dbReference type="InterPro" id="IPR015590">
    <property type="entry name" value="Aldehyde_DH_dom"/>
</dbReference>
<dbReference type="InterPro" id="IPR016161">
    <property type="entry name" value="Ald_DH/histidinol_DH"/>
</dbReference>
<comment type="similarity">
    <text evidence="1 4 7">Belongs to the aldehyde dehydrogenase family.</text>
</comment>
<dbReference type="eggNOG" id="COG1012">
    <property type="taxonomic scope" value="Bacteria"/>
</dbReference>
<keyword evidence="3" id="KW-0520">NAD</keyword>
<dbReference type="PIRSF" id="PIRSF036492">
    <property type="entry name" value="ALDH"/>
    <property type="match status" value="1"/>
</dbReference>
<accession>H6LKZ1</accession>
<dbReference type="FunFam" id="3.40.309.10:FF:000003">
    <property type="entry name" value="Aldehyde dehydrogenase"/>
    <property type="match status" value="1"/>
</dbReference>
<dbReference type="AlphaFoldDB" id="H6LKZ1"/>
<dbReference type="Gene3D" id="3.40.309.10">
    <property type="entry name" value="Aldehyde Dehydrogenase, Chain A, domain 2"/>
    <property type="match status" value="1"/>
</dbReference>
<dbReference type="GO" id="GO:0005737">
    <property type="term" value="C:cytoplasm"/>
    <property type="evidence" value="ECO:0007669"/>
    <property type="project" value="TreeGrafter"/>
</dbReference>
<dbReference type="STRING" id="931626.Awo_c33720"/>
<feature type="active site" evidence="5">
    <location>
        <position position="243"/>
    </location>
</feature>
<evidence type="ECO:0000256" key="5">
    <source>
        <dbReference type="PIRSR" id="PIRSR036492-1"/>
    </source>
</evidence>
<reference evidence="9 10" key="2">
    <citation type="journal article" date="2012" name="PLoS ONE">
        <title>An ancient pathway combining carbon dioxide fixation with the generation and utilization of a sodium ion gradient for ATP synthesis.</title>
        <authorList>
            <person name="Poehlein A."/>
            <person name="Schmidt S."/>
            <person name="Kaster A.K."/>
            <person name="Goenrich M."/>
            <person name="Vollmers J."/>
            <person name="Thurmer A."/>
            <person name="Bertsch J."/>
            <person name="Schuchmann K."/>
            <person name="Voigt B."/>
            <person name="Hecker M."/>
            <person name="Daniel R."/>
            <person name="Thauer R.K."/>
            <person name="Gottschalk G."/>
            <person name="Muller V."/>
        </authorList>
    </citation>
    <scope>NUCLEOTIDE SEQUENCE [LARGE SCALE GENOMIC DNA]</scope>
    <source>
        <strain evidence="10">ATCC 29683 / DSM 1030 / JCM 2381 / KCTC 1655 / WB1</strain>
    </source>
</reference>
<dbReference type="SUPFAM" id="SSF53720">
    <property type="entry name" value="ALDH-like"/>
    <property type="match status" value="1"/>
</dbReference>
<dbReference type="OrthoDB" id="9762913at2"/>
<dbReference type="RefSeq" id="WP_014357695.1">
    <property type="nucleotide sequence ID" value="NC_016894.1"/>
</dbReference>
<dbReference type="InterPro" id="IPR016160">
    <property type="entry name" value="Ald_DH_CS_CYS"/>
</dbReference>
<protein>
    <recommendedName>
        <fullName evidence="4">Aldehyde dehydrogenase</fullName>
    </recommendedName>
</protein>
<dbReference type="KEGG" id="awo:Awo_c33720"/>
<organism evidence="9 10">
    <name type="scientific">Acetobacterium woodii (strain ATCC 29683 / DSM 1030 / JCM 2381 / KCTC 1655 / WB1)</name>
    <dbReference type="NCBI Taxonomy" id="931626"/>
    <lineage>
        <taxon>Bacteria</taxon>
        <taxon>Bacillati</taxon>
        <taxon>Bacillota</taxon>
        <taxon>Clostridia</taxon>
        <taxon>Eubacteriales</taxon>
        <taxon>Eubacteriaceae</taxon>
        <taxon>Acetobacterium</taxon>
    </lineage>
</organism>
<dbReference type="CDD" id="cd07136">
    <property type="entry name" value="ALDH_YwdH-P39616"/>
    <property type="match status" value="1"/>
</dbReference>
<feature type="domain" description="Aldehyde dehydrogenase" evidence="8">
    <location>
        <begin position="14"/>
        <end position="424"/>
    </location>
</feature>
<keyword evidence="2 4" id="KW-0560">Oxidoreductase</keyword>
<feature type="active site" evidence="5 6">
    <location>
        <position position="209"/>
    </location>
</feature>
<evidence type="ECO:0000256" key="2">
    <source>
        <dbReference type="ARBA" id="ARBA00023002"/>
    </source>
</evidence>
<dbReference type="PANTHER" id="PTHR43570">
    <property type="entry name" value="ALDEHYDE DEHYDROGENASE"/>
    <property type="match status" value="1"/>
</dbReference>
<proteinExistence type="inferred from homology"/>
<dbReference type="PANTHER" id="PTHR43570:SF16">
    <property type="entry name" value="ALDEHYDE DEHYDROGENASE TYPE III, ISOFORM Q"/>
    <property type="match status" value="1"/>
</dbReference>
<dbReference type="HOGENOM" id="CLU_005391_3_1_9"/>
<dbReference type="InterPro" id="IPR016162">
    <property type="entry name" value="Ald_DH_N"/>
</dbReference>
<evidence type="ECO:0000313" key="10">
    <source>
        <dbReference type="Proteomes" id="UP000007177"/>
    </source>
</evidence>
<dbReference type="InterPro" id="IPR029510">
    <property type="entry name" value="Ald_DH_CS_GLU"/>
</dbReference>
<sequence length="455" mass="51008">MEYNEILIRQRNNFNSGKTKDYQYRLKALKSLRASLVYYEKEINEALKNDLNKSPFETYITEYGISLQQITHAIQDLKKWMKPKRRTTGIDAFPGRSYSLSEPYGIVLIMSPWNYPIQLTMAPLVGAIAAGNCCIIKPSQYASATADVIARIIKRAFPEEYVTTILGGRKENQQLLEQRFDYIFFTGSVNVGKLVMEKAAKYLTPITLELGGKSPCIVTADANIKEAAKNIAFGKLLNSGQTCVGPDYVLIDERVKEPFCEAITDCFKKMIGDALTNKNYPRMINQKHFDRVVKLMSGVTVYSGGGINSESLQIEPTVLVDVKADSPVMGEEIFGPLLPIIPYKTLGEAETFVREREKPLALYLFTTSKKTEKRVLNRLSFGGGCVNDTIMHIMCKGLGFGGVGNSGMGMYHGKHSFETFSHTKGIYKKAKFFELPLRYHPYNKVAGVVARLIIK</sequence>
<dbReference type="EMBL" id="CP002987">
    <property type="protein sequence ID" value="AFA50100.1"/>
    <property type="molecule type" value="Genomic_DNA"/>
</dbReference>
<dbReference type="PROSITE" id="PS00687">
    <property type="entry name" value="ALDEHYDE_DEHYDR_GLU"/>
    <property type="match status" value="1"/>
</dbReference>
<dbReference type="InterPro" id="IPR016163">
    <property type="entry name" value="Ald_DH_C"/>
</dbReference>
<reference evidence="10" key="1">
    <citation type="submission" date="2011-07" db="EMBL/GenBank/DDBJ databases">
        <title>Complete genome sequence of Acetobacterium woodii.</title>
        <authorList>
            <person name="Poehlein A."/>
            <person name="Schmidt S."/>
            <person name="Kaster A.-K."/>
            <person name="Goenrich M."/>
            <person name="Vollmers J."/>
            <person name="Thuermer A."/>
            <person name="Gottschalk G."/>
            <person name="Thauer R.K."/>
            <person name="Daniel R."/>
            <person name="Mueller V."/>
        </authorList>
    </citation>
    <scope>NUCLEOTIDE SEQUENCE [LARGE SCALE GENOMIC DNA]</scope>
    <source>
        <strain evidence="10">ATCC 29683 / DSM 1030 / JCM 2381 / KCTC 1655 / WB1</strain>
    </source>
</reference>
<dbReference type="Proteomes" id="UP000007177">
    <property type="component" value="Chromosome"/>
</dbReference>
<gene>
    <name evidence="9" type="primary">aldH</name>
    <name evidence="9" type="ordered locus">Awo_c33720</name>
</gene>
<evidence type="ECO:0000256" key="4">
    <source>
        <dbReference type="PIRNR" id="PIRNR036492"/>
    </source>
</evidence>
<name>H6LKZ1_ACEWD</name>
<dbReference type="FunFam" id="3.40.605.10:FF:000004">
    <property type="entry name" value="Aldehyde dehydrogenase"/>
    <property type="match status" value="1"/>
</dbReference>
<evidence type="ECO:0000313" key="9">
    <source>
        <dbReference type="EMBL" id="AFA50100.1"/>
    </source>
</evidence>
<evidence type="ECO:0000256" key="6">
    <source>
        <dbReference type="PROSITE-ProRule" id="PRU10007"/>
    </source>
</evidence>
<dbReference type="InterPro" id="IPR012394">
    <property type="entry name" value="Aldehyde_DH_NAD(P)"/>
</dbReference>
<dbReference type="GO" id="GO:0004029">
    <property type="term" value="F:aldehyde dehydrogenase (NAD+) activity"/>
    <property type="evidence" value="ECO:0007669"/>
    <property type="project" value="TreeGrafter"/>
</dbReference>
<dbReference type="Gene3D" id="3.40.605.10">
    <property type="entry name" value="Aldehyde Dehydrogenase, Chain A, domain 1"/>
    <property type="match status" value="1"/>
</dbReference>
<evidence type="ECO:0000256" key="3">
    <source>
        <dbReference type="ARBA" id="ARBA00023027"/>
    </source>
</evidence>
<evidence type="ECO:0000259" key="8">
    <source>
        <dbReference type="Pfam" id="PF00171"/>
    </source>
</evidence>
<dbReference type="Pfam" id="PF00171">
    <property type="entry name" value="Aldedh"/>
    <property type="match status" value="1"/>
</dbReference>
<evidence type="ECO:0000256" key="7">
    <source>
        <dbReference type="RuleBase" id="RU003345"/>
    </source>
</evidence>